<name>A0A316YUT0_9BASI</name>
<feature type="compositionally biased region" description="Basic and acidic residues" evidence="1">
    <location>
        <begin position="25"/>
        <end position="62"/>
    </location>
</feature>
<evidence type="ECO:0000256" key="1">
    <source>
        <dbReference type="SAM" id="MobiDB-lite"/>
    </source>
</evidence>
<feature type="transmembrane region" description="Helical" evidence="2">
    <location>
        <begin position="160"/>
        <end position="179"/>
    </location>
</feature>
<keyword evidence="2" id="KW-0812">Transmembrane</keyword>
<feature type="compositionally biased region" description="Low complexity" evidence="1">
    <location>
        <begin position="402"/>
        <end position="413"/>
    </location>
</feature>
<keyword evidence="2" id="KW-0472">Membrane</keyword>
<dbReference type="OrthoDB" id="3366426at2759"/>
<keyword evidence="2" id="KW-1133">Transmembrane helix</keyword>
<feature type="compositionally biased region" description="Acidic residues" evidence="1">
    <location>
        <begin position="366"/>
        <end position="385"/>
    </location>
</feature>
<dbReference type="EMBL" id="KZ819635">
    <property type="protein sequence ID" value="PWN91475.1"/>
    <property type="molecule type" value="Genomic_DNA"/>
</dbReference>
<dbReference type="Proteomes" id="UP000245768">
    <property type="component" value="Unassembled WGS sequence"/>
</dbReference>
<evidence type="ECO:0000313" key="3">
    <source>
        <dbReference type="EMBL" id="PWN91475.1"/>
    </source>
</evidence>
<feature type="compositionally biased region" description="Low complexity" evidence="1">
    <location>
        <begin position="68"/>
        <end position="82"/>
    </location>
</feature>
<dbReference type="InParanoid" id="A0A316YUT0"/>
<keyword evidence="4" id="KW-1185">Reference proteome</keyword>
<feature type="region of interest" description="Disordered" evidence="1">
    <location>
        <begin position="344"/>
        <end position="423"/>
    </location>
</feature>
<proteinExistence type="predicted"/>
<protein>
    <recommendedName>
        <fullName evidence="5">Peroxin-14</fullName>
    </recommendedName>
</protein>
<sequence>MENDAAREERHAQAVRFLVSLQASNKDKQHDDEASQRDFLRSKGLDEAAIDRAYADARRPEHLSSPVATEAAAASPTDTATDAFDRARRQFDSPLSPSSSSEEVSGPEPQLPPKTYPRSPLALYQDRQATSQAMAAAQQQQPGPTTRYEVLLAFFRSMSYFLMLGGGFAAVLVGLYRAYMLPRLVSTLDARSELLKHHHDLYSTLHNRVKKLRSSAGFSSTDANGTSSSAAAVPKRGVLKRVQFADEVGKDAAPTSPTSSAEEIEDKKEAGDVVLPGTDVVVSATSVPDGSKEKGGDGEEEEKRPLLEGQAEDAETEKDKVVPIDVTAPLRSSLSKLAEALKADASSQALLPPSPATTSTKTPTVADEESDGASEESDDEDELEFDPFAPPKTSSSKKKHTSTSTSAAATSTTNSGEGAGGKAASLRSSLSAINANIAAQMYTASASHYGSRSFNTFASSITSSFGASPSTGSSNGTSAEQKTVDVAQVRADIRNLKGLLLSRRNFPIYARPSSATPAAATTST</sequence>
<dbReference type="GeneID" id="37042926"/>
<feature type="compositionally biased region" description="Basic and acidic residues" evidence="1">
    <location>
        <begin position="290"/>
        <end position="306"/>
    </location>
</feature>
<accession>A0A316YUT0</accession>
<feature type="compositionally biased region" description="Low complexity" evidence="1">
    <location>
        <begin position="93"/>
        <end position="108"/>
    </location>
</feature>
<evidence type="ECO:0008006" key="5">
    <source>
        <dbReference type="Google" id="ProtNLM"/>
    </source>
</evidence>
<dbReference type="AlphaFoldDB" id="A0A316YUT0"/>
<feature type="region of interest" description="Disordered" evidence="1">
    <location>
        <begin position="21"/>
        <end position="119"/>
    </location>
</feature>
<organism evidence="3 4">
    <name type="scientific">Acaromyces ingoldii</name>
    <dbReference type="NCBI Taxonomy" id="215250"/>
    <lineage>
        <taxon>Eukaryota</taxon>
        <taxon>Fungi</taxon>
        <taxon>Dikarya</taxon>
        <taxon>Basidiomycota</taxon>
        <taxon>Ustilaginomycotina</taxon>
        <taxon>Exobasidiomycetes</taxon>
        <taxon>Exobasidiales</taxon>
        <taxon>Cryptobasidiaceae</taxon>
        <taxon>Acaromyces</taxon>
    </lineage>
</organism>
<gene>
    <name evidence="3" type="ORF">FA10DRAFT_265333</name>
</gene>
<dbReference type="InterPro" id="IPR036388">
    <property type="entry name" value="WH-like_DNA-bd_sf"/>
</dbReference>
<reference evidence="3 4" key="1">
    <citation type="journal article" date="2018" name="Mol. Biol. Evol.">
        <title>Broad Genomic Sampling Reveals a Smut Pathogenic Ancestry of the Fungal Clade Ustilaginomycotina.</title>
        <authorList>
            <person name="Kijpornyongpan T."/>
            <person name="Mondo S.J."/>
            <person name="Barry K."/>
            <person name="Sandor L."/>
            <person name="Lee J."/>
            <person name="Lipzen A."/>
            <person name="Pangilinan J."/>
            <person name="LaButti K."/>
            <person name="Hainaut M."/>
            <person name="Henrissat B."/>
            <person name="Grigoriev I.V."/>
            <person name="Spatafora J.W."/>
            <person name="Aime M.C."/>
        </authorList>
    </citation>
    <scope>NUCLEOTIDE SEQUENCE [LARGE SCALE GENOMIC DNA]</scope>
    <source>
        <strain evidence="3 4">MCA 4198</strain>
    </source>
</reference>
<evidence type="ECO:0000256" key="2">
    <source>
        <dbReference type="SAM" id="Phobius"/>
    </source>
</evidence>
<feature type="region of interest" description="Disordered" evidence="1">
    <location>
        <begin position="249"/>
        <end position="320"/>
    </location>
</feature>
<dbReference type="RefSeq" id="XP_025378673.1">
    <property type="nucleotide sequence ID" value="XM_025521010.1"/>
</dbReference>
<dbReference type="Gene3D" id="1.10.10.10">
    <property type="entry name" value="Winged helix-like DNA-binding domain superfamily/Winged helix DNA-binding domain"/>
    <property type="match status" value="1"/>
</dbReference>
<evidence type="ECO:0000313" key="4">
    <source>
        <dbReference type="Proteomes" id="UP000245768"/>
    </source>
</evidence>